<dbReference type="EMBL" id="KB446541">
    <property type="protein sequence ID" value="EME42639.1"/>
    <property type="molecule type" value="Genomic_DNA"/>
</dbReference>
<keyword evidence="1 2" id="KW-0539">Nucleus</keyword>
<reference evidence="6" key="1">
    <citation type="journal article" date="2012" name="PLoS Genet.">
        <title>The genomes of the fungal plant pathogens Cladosporium fulvum and Dothistroma septosporum reveal adaptation to different hosts and lifestyles but also signatures of common ancestry.</title>
        <authorList>
            <person name="de Wit P.J.G.M."/>
            <person name="van der Burgt A."/>
            <person name="Oekmen B."/>
            <person name="Stergiopoulos I."/>
            <person name="Abd-Elsalam K.A."/>
            <person name="Aerts A.L."/>
            <person name="Bahkali A.H."/>
            <person name="Beenen H.G."/>
            <person name="Chettri P."/>
            <person name="Cox M.P."/>
            <person name="Datema E."/>
            <person name="de Vries R.P."/>
            <person name="Dhillon B."/>
            <person name="Ganley A.R."/>
            <person name="Griffiths S.A."/>
            <person name="Guo Y."/>
            <person name="Hamelin R.C."/>
            <person name="Henrissat B."/>
            <person name="Kabir M.S."/>
            <person name="Jashni M.K."/>
            <person name="Kema G."/>
            <person name="Klaubauf S."/>
            <person name="Lapidus A."/>
            <person name="Levasseur A."/>
            <person name="Lindquist E."/>
            <person name="Mehrabi R."/>
            <person name="Ohm R.A."/>
            <person name="Owen T.J."/>
            <person name="Salamov A."/>
            <person name="Schwelm A."/>
            <person name="Schijlen E."/>
            <person name="Sun H."/>
            <person name="van den Burg H.A."/>
            <person name="van Ham R.C.H.J."/>
            <person name="Zhang S."/>
            <person name="Goodwin S.B."/>
            <person name="Grigoriev I.V."/>
            <person name="Collemare J."/>
            <person name="Bradshaw R.E."/>
        </authorList>
    </citation>
    <scope>NUCLEOTIDE SEQUENCE [LARGE SCALE GENOMIC DNA]</scope>
    <source>
        <strain evidence="6">NZE10 / CBS 128990</strain>
    </source>
</reference>
<accession>N1PKL0</accession>
<feature type="compositionally biased region" description="Acidic residues" evidence="3">
    <location>
        <begin position="42"/>
        <end position="54"/>
    </location>
</feature>
<dbReference type="OMA" id="PTHRECV"/>
<evidence type="ECO:0000256" key="3">
    <source>
        <dbReference type="SAM" id="MobiDB-lite"/>
    </source>
</evidence>
<sequence length="270" mass="28683">MAENSSSSEKDLGAALKKATAAKAASLAAKRSKNPVVPVIEPEPEAMEEDEDSSDGPPDCLLYGHNRLIPGQWFANRASANASGAHEKIKSDVSPGPEGAYSIVVSYDEHNDLNEDIDGGDTILFAGNGAATWAKAKEVLSNAATKALDASIKTRNVVRVLRAAPKAGAGSGASPGKSSFAGSKGKNTGDKAMPELYPAKGLRYDGLYRVVSAMRSEINLSTNGRYDAYCLKRLPIEEHDSKKEKKAENQFVQPTHRECVRRAGQGFGGY</sequence>
<organism evidence="5 6">
    <name type="scientific">Dothistroma septosporum (strain NZE10 / CBS 128990)</name>
    <name type="common">Red band needle blight fungus</name>
    <name type="synonym">Mycosphaerella pini</name>
    <dbReference type="NCBI Taxonomy" id="675120"/>
    <lineage>
        <taxon>Eukaryota</taxon>
        <taxon>Fungi</taxon>
        <taxon>Dikarya</taxon>
        <taxon>Ascomycota</taxon>
        <taxon>Pezizomycotina</taxon>
        <taxon>Dothideomycetes</taxon>
        <taxon>Dothideomycetidae</taxon>
        <taxon>Mycosphaerellales</taxon>
        <taxon>Mycosphaerellaceae</taxon>
        <taxon>Dothistroma</taxon>
    </lineage>
</organism>
<evidence type="ECO:0000256" key="2">
    <source>
        <dbReference type="PROSITE-ProRule" id="PRU00358"/>
    </source>
</evidence>
<feature type="compositionally biased region" description="Low complexity" evidence="3">
    <location>
        <begin position="24"/>
        <end position="40"/>
    </location>
</feature>
<gene>
    <name evidence="5" type="ORF">DOTSEDRAFT_54945</name>
</gene>
<dbReference type="GO" id="GO:0016567">
    <property type="term" value="P:protein ubiquitination"/>
    <property type="evidence" value="ECO:0007669"/>
    <property type="project" value="TreeGrafter"/>
</dbReference>
<dbReference type="Pfam" id="PF02182">
    <property type="entry name" value="SAD_SRA"/>
    <property type="match status" value="1"/>
</dbReference>
<evidence type="ECO:0000313" key="5">
    <source>
        <dbReference type="EMBL" id="EME42639.1"/>
    </source>
</evidence>
<dbReference type="GO" id="GO:0005634">
    <property type="term" value="C:nucleus"/>
    <property type="evidence" value="ECO:0007669"/>
    <property type="project" value="UniProtKB-SubCell"/>
</dbReference>
<dbReference type="InterPro" id="IPR003105">
    <property type="entry name" value="SRA_YDG"/>
</dbReference>
<dbReference type="PANTHER" id="PTHR14140:SF27">
    <property type="entry name" value="OS04G0289800 PROTEIN"/>
    <property type="match status" value="1"/>
</dbReference>
<keyword evidence="6" id="KW-1185">Reference proteome</keyword>
<evidence type="ECO:0000313" key="6">
    <source>
        <dbReference type="Proteomes" id="UP000016933"/>
    </source>
</evidence>
<dbReference type="Gene3D" id="2.30.280.10">
    <property type="entry name" value="SRA-YDG"/>
    <property type="match status" value="1"/>
</dbReference>
<feature type="region of interest" description="Disordered" evidence="3">
    <location>
        <begin position="166"/>
        <end position="192"/>
    </location>
</feature>
<dbReference type="Proteomes" id="UP000016933">
    <property type="component" value="Unassembled WGS sequence"/>
</dbReference>
<dbReference type="HOGENOM" id="CLU_1030688_0_0_1"/>
<dbReference type="PROSITE" id="PS51015">
    <property type="entry name" value="YDG"/>
    <property type="match status" value="1"/>
</dbReference>
<evidence type="ECO:0000259" key="4">
    <source>
        <dbReference type="PROSITE" id="PS51015"/>
    </source>
</evidence>
<dbReference type="PANTHER" id="PTHR14140">
    <property type="entry name" value="E3 UBIQUITIN-PROTEIN LIGASE UHRF-RELATED"/>
    <property type="match status" value="1"/>
</dbReference>
<dbReference type="InterPro" id="IPR015947">
    <property type="entry name" value="PUA-like_sf"/>
</dbReference>
<name>N1PKL0_DOTSN</name>
<proteinExistence type="predicted"/>
<dbReference type="InterPro" id="IPR045134">
    <property type="entry name" value="UHRF1/2-like"/>
</dbReference>
<dbReference type="GO" id="GO:0061630">
    <property type="term" value="F:ubiquitin protein ligase activity"/>
    <property type="evidence" value="ECO:0007669"/>
    <property type="project" value="TreeGrafter"/>
</dbReference>
<reference evidence="5 6" key="2">
    <citation type="journal article" date="2012" name="PLoS Pathog.">
        <title>Diverse lifestyles and strategies of plant pathogenesis encoded in the genomes of eighteen Dothideomycetes fungi.</title>
        <authorList>
            <person name="Ohm R.A."/>
            <person name="Feau N."/>
            <person name="Henrissat B."/>
            <person name="Schoch C.L."/>
            <person name="Horwitz B.A."/>
            <person name="Barry K.W."/>
            <person name="Condon B.J."/>
            <person name="Copeland A.C."/>
            <person name="Dhillon B."/>
            <person name="Glaser F."/>
            <person name="Hesse C.N."/>
            <person name="Kosti I."/>
            <person name="LaButti K."/>
            <person name="Lindquist E.A."/>
            <person name="Lucas S."/>
            <person name="Salamov A.A."/>
            <person name="Bradshaw R.E."/>
            <person name="Ciuffetti L."/>
            <person name="Hamelin R.C."/>
            <person name="Kema G.H.J."/>
            <person name="Lawrence C."/>
            <person name="Scott J.A."/>
            <person name="Spatafora J.W."/>
            <person name="Turgeon B.G."/>
            <person name="de Wit P.J.G.M."/>
            <person name="Zhong S."/>
            <person name="Goodwin S.B."/>
            <person name="Grigoriev I.V."/>
        </authorList>
    </citation>
    <scope>NUCLEOTIDE SEQUENCE [LARGE SCALE GENOMIC DNA]</scope>
    <source>
        <strain evidence="6">NZE10 / CBS 128990</strain>
    </source>
</reference>
<dbReference type="OrthoDB" id="2270193at2759"/>
<dbReference type="GO" id="GO:0044027">
    <property type="term" value="P:negative regulation of gene expression via chromosomal CpG island methylation"/>
    <property type="evidence" value="ECO:0007669"/>
    <property type="project" value="TreeGrafter"/>
</dbReference>
<feature type="compositionally biased region" description="Low complexity" evidence="3">
    <location>
        <begin position="166"/>
        <end position="186"/>
    </location>
</feature>
<protein>
    <recommendedName>
        <fullName evidence="4">YDG domain-containing protein</fullName>
    </recommendedName>
</protein>
<dbReference type="SUPFAM" id="SSF88697">
    <property type="entry name" value="PUA domain-like"/>
    <property type="match status" value="1"/>
</dbReference>
<dbReference type="InterPro" id="IPR036987">
    <property type="entry name" value="SRA-YDG_sf"/>
</dbReference>
<evidence type="ECO:0000256" key="1">
    <source>
        <dbReference type="ARBA" id="ARBA00023242"/>
    </source>
</evidence>
<feature type="domain" description="YDG" evidence="4">
    <location>
        <begin position="63"/>
        <end position="233"/>
    </location>
</feature>
<feature type="region of interest" description="Disordered" evidence="3">
    <location>
        <begin position="24"/>
        <end position="58"/>
    </location>
</feature>
<dbReference type="STRING" id="675120.N1PKL0"/>
<dbReference type="AlphaFoldDB" id="N1PKL0"/>
<comment type="subcellular location">
    <subcellularLocation>
        <location evidence="2">Nucleus</location>
    </subcellularLocation>
</comment>